<feature type="compositionally biased region" description="Low complexity" evidence="1">
    <location>
        <begin position="411"/>
        <end position="424"/>
    </location>
</feature>
<feature type="compositionally biased region" description="Polar residues" evidence="1">
    <location>
        <begin position="75"/>
        <end position="106"/>
    </location>
</feature>
<evidence type="ECO:0000313" key="3">
    <source>
        <dbReference type="Proteomes" id="UP000770717"/>
    </source>
</evidence>
<feature type="region of interest" description="Disordered" evidence="1">
    <location>
        <begin position="70"/>
        <end position="112"/>
    </location>
</feature>
<feature type="region of interest" description="Disordered" evidence="1">
    <location>
        <begin position="180"/>
        <end position="209"/>
    </location>
</feature>
<protein>
    <submittedName>
        <fullName evidence="2">Uncharacterized protein</fullName>
    </submittedName>
</protein>
<dbReference type="EMBL" id="WNTK01001400">
    <property type="protein sequence ID" value="KAG9467423.1"/>
    <property type="molecule type" value="Genomic_DNA"/>
</dbReference>
<evidence type="ECO:0000256" key="1">
    <source>
        <dbReference type="SAM" id="MobiDB-lite"/>
    </source>
</evidence>
<feature type="compositionally biased region" description="Low complexity" evidence="1">
    <location>
        <begin position="354"/>
        <end position="366"/>
    </location>
</feature>
<sequence length="485" mass="52726">MAAASQNIPPQKPELHGYYLQIPEKAEVKRVPISMLSSSVQQRISRLDGHTKTPDVIVVSPIIIQKLPNSHKTKMTATQTAAEHSQPKLENQSSDGRSTGKANKSAGQDHGTKVVPVKCCKDTALTILQLSRVSNEDTVSLEGELQTFSDSLILGLQAIKMNASALCMYNNMMYLLPESNNTTRSEEEREEGEQSETAGCQCGDGKTKQKIVPSKMEERGTNMELRHDARGGTAQSRNPCLQQQSGRLEVGATLVKLWDEDRWDLPAGMNSSSARPSTSPCTENDLQIYFWKHSEKQKKRKPTSVGNQETFLKKLCLSASDTEPGLVVAKDVLTCSPLHPDSSSGAPSPPSPHECPSSLSPVSSPPQGNTAGLEGLSSSSSLLCNIPPRMAPAPLGPATTCMSTPCFKAKSSPSLSDFPSSENSNELKETASSSDPSVVSNHLRFDLDSCLDVDDTTRDERTQRLLERVRELDKIVEDIRLKKLG</sequence>
<proteinExistence type="predicted"/>
<dbReference type="OrthoDB" id="9909712at2759"/>
<gene>
    <name evidence="2" type="ORF">GDO78_014978</name>
</gene>
<dbReference type="Proteomes" id="UP000770717">
    <property type="component" value="Unassembled WGS sequence"/>
</dbReference>
<feature type="region of interest" description="Disordered" evidence="1">
    <location>
        <begin position="411"/>
        <end position="439"/>
    </location>
</feature>
<accession>A0A8J6EE04</accession>
<comment type="caution">
    <text evidence="2">The sequence shown here is derived from an EMBL/GenBank/DDBJ whole genome shotgun (WGS) entry which is preliminary data.</text>
</comment>
<name>A0A8J6EE04_ELECQ</name>
<dbReference type="AlphaFoldDB" id="A0A8J6EE04"/>
<evidence type="ECO:0000313" key="2">
    <source>
        <dbReference type="EMBL" id="KAG9467423.1"/>
    </source>
</evidence>
<organism evidence="2 3">
    <name type="scientific">Eleutherodactylus coqui</name>
    <name type="common">Puerto Rican coqui</name>
    <dbReference type="NCBI Taxonomy" id="57060"/>
    <lineage>
        <taxon>Eukaryota</taxon>
        <taxon>Metazoa</taxon>
        <taxon>Chordata</taxon>
        <taxon>Craniata</taxon>
        <taxon>Vertebrata</taxon>
        <taxon>Euteleostomi</taxon>
        <taxon>Amphibia</taxon>
        <taxon>Batrachia</taxon>
        <taxon>Anura</taxon>
        <taxon>Neobatrachia</taxon>
        <taxon>Hyloidea</taxon>
        <taxon>Eleutherodactylidae</taxon>
        <taxon>Eleutherodactylinae</taxon>
        <taxon>Eleutherodactylus</taxon>
        <taxon>Eleutherodactylus</taxon>
    </lineage>
</organism>
<feature type="compositionally biased region" description="Polar residues" evidence="1">
    <location>
        <begin position="430"/>
        <end position="439"/>
    </location>
</feature>
<reference evidence="2" key="1">
    <citation type="thesis" date="2020" institute="ProQuest LLC" country="789 East Eisenhower Parkway, Ann Arbor, MI, USA">
        <title>Comparative Genomics and Chromosome Evolution.</title>
        <authorList>
            <person name="Mudd A.B."/>
        </authorList>
    </citation>
    <scope>NUCLEOTIDE SEQUENCE</scope>
    <source>
        <strain evidence="2">HN-11 Male</strain>
        <tissue evidence="2">Kidney and liver</tissue>
    </source>
</reference>
<keyword evidence="3" id="KW-1185">Reference proteome</keyword>
<feature type="region of interest" description="Disordered" evidence="1">
    <location>
        <begin position="339"/>
        <end position="376"/>
    </location>
</feature>